<name>A0ABU9K064_9BACI</name>
<comment type="caution">
    <text evidence="1">The sequence shown here is derived from an EMBL/GenBank/DDBJ whole genome shotgun (WGS) entry which is preliminary data.</text>
</comment>
<evidence type="ECO:0000313" key="1">
    <source>
        <dbReference type="EMBL" id="MEL3958524.1"/>
    </source>
</evidence>
<reference evidence="1 2" key="1">
    <citation type="submission" date="2024-03" db="EMBL/GenBank/DDBJ databases">
        <title>Bacilli Hybrid Assemblies.</title>
        <authorList>
            <person name="Kovac J."/>
        </authorList>
    </citation>
    <scope>NUCLEOTIDE SEQUENCE [LARGE SCALE GENOMIC DNA]</scope>
    <source>
        <strain evidence="1 2">FSL M8-0022</strain>
    </source>
</reference>
<organism evidence="1 2">
    <name type="scientific">Caldifermentibacillus hisashii</name>
    <dbReference type="NCBI Taxonomy" id="996558"/>
    <lineage>
        <taxon>Bacteria</taxon>
        <taxon>Bacillati</taxon>
        <taxon>Bacillota</taxon>
        <taxon>Bacilli</taxon>
        <taxon>Bacillales</taxon>
        <taxon>Bacillaceae</taxon>
        <taxon>Caldifermentibacillus</taxon>
    </lineage>
</organism>
<dbReference type="InterPro" id="IPR046174">
    <property type="entry name" value="DUF6176"/>
</dbReference>
<protein>
    <submittedName>
        <fullName evidence="1">DUF6176 family protein</fullName>
    </submittedName>
</protein>
<dbReference type="Pfam" id="PF19673">
    <property type="entry name" value="DUF6176"/>
    <property type="match status" value="1"/>
</dbReference>
<keyword evidence="2" id="KW-1185">Reference proteome</keyword>
<evidence type="ECO:0000313" key="2">
    <source>
        <dbReference type="Proteomes" id="UP001459714"/>
    </source>
</evidence>
<dbReference type="Proteomes" id="UP001459714">
    <property type="component" value="Unassembled WGS sequence"/>
</dbReference>
<proteinExistence type="predicted"/>
<gene>
    <name evidence="1" type="ORF">NST17_15275</name>
</gene>
<sequence>MNVELTKFKVKKGKSQRVDEWLKFLNENMKDVLITLEDEKMFVETIFREKINGDEYLYWYSVQGEGGQKVEQSNHWIDKKHLEFWGECIDETFKPVDLKTEVVMIPEKIRKSMI</sequence>
<dbReference type="EMBL" id="JBBYAK010000001">
    <property type="protein sequence ID" value="MEL3958524.1"/>
    <property type="molecule type" value="Genomic_DNA"/>
</dbReference>
<dbReference type="RefSeq" id="WP_251246026.1">
    <property type="nucleotide sequence ID" value="NZ_CP150143.1"/>
</dbReference>
<accession>A0ABU9K064</accession>